<dbReference type="Proteomes" id="UP001304895">
    <property type="component" value="Unassembled WGS sequence"/>
</dbReference>
<dbReference type="AlphaFoldDB" id="A0AAN6UKQ9"/>
<gene>
    <name evidence="2" type="ORF">BT67DRAFT_295670</name>
</gene>
<comment type="caution">
    <text evidence="2">The sequence shown here is derived from an EMBL/GenBank/DDBJ whole genome shotgun (WGS) entry which is preliminary data.</text>
</comment>
<evidence type="ECO:0000313" key="2">
    <source>
        <dbReference type="EMBL" id="KAK4134486.1"/>
    </source>
</evidence>
<evidence type="ECO:0000313" key="3">
    <source>
        <dbReference type="Proteomes" id="UP001304895"/>
    </source>
</evidence>
<name>A0AAN6UKQ9_9PEZI</name>
<keyword evidence="3" id="KW-1185">Reference proteome</keyword>
<protein>
    <submittedName>
        <fullName evidence="2">Uncharacterized protein</fullName>
    </submittedName>
</protein>
<reference evidence="2" key="1">
    <citation type="journal article" date="2023" name="Mol. Phylogenet. Evol.">
        <title>Genome-scale phylogeny and comparative genomics of the fungal order Sordariales.</title>
        <authorList>
            <person name="Hensen N."/>
            <person name="Bonometti L."/>
            <person name="Westerberg I."/>
            <person name="Brannstrom I.O."/>
            <person name="Guillou S."/>
            <person name="Cros-Aarteil S."/>
            <person name="Calhoun S."/>
            <person name="Haridas S."/>
            <person name="Kuo A."/>
            <person name="Mondo S."/>
            <person name="Pangilinan J."/>
            <person name="Riley R."/>
            <person name="LaButti K."/>
            <person name="Andreopoulos B."/>
            <person name="Lipzen A."/>
            <person name="Chen C."/>
            <person name="Yan M."/>
            <person name="Daum C."/>
            <person name="Ng V."/>
            <person name="Clum A."/>
            <person name="Steindorff A."/>
            <person name="Ohm R.A."/>
            <person name="Martin F."/>
            <person name="Silar P."/>
            <person name="Natvig D.O."/>
            <person name="Lalanne C."/>
            <person name="Gautier V."/>
            <person name="Ament-Velasquez S.L."/>
            <person name="Kruys A."/>
            <person name="Hutchinson M.I."/>
            <person name="Powell A.J."/>
            <person name="Barry K."/>
            <person name="Miller A.N."/>
            <person name="Grigoriev I.V."/>
            <person name="Debuchy R."/>
            <person name="Gladieux P."/>
            <person name="Hiltunen Thoren M."/>
            <person name="Johannesson H."/>
        </authorList>
    </citation>
    <scope>NUCLEOTIDE SEQUENCE</scope>
    <source>
        <strain evidence="2">CBS 123565</strain>
    </source>
</reference>
<accession>A0AAN6UKQ9</accession>
<dbReference type="EMBL" id="MU853408">
    <property type="protein sequence ID" value="KAK4134486.1"/>
    <property type="molecule type" value="Genomic_DNA"/>
</dbReference>
<evidence type="ECO:0000256" key="1">
    <source>
        <dbReference type="SAM" id="MobiDB-lite"/>
    </source>
</evidence>
<feature type="region of interest" description="Disordered" evidence="1">
    <location>
        <begin position="1"/>
        <end position="26"/>
    </location>
</feature>
<organism evidence="2 3">
    <name type="scientific">Trichocladium antarcticum</name>
    <dbReference type="NCBI Taxonomy" id="1450529"/>
    <lineage>
        <taxon>Eukaryota</taxon>
        <taxon>Fungi</taxon>
        <taxon>Dikarya</taxon>
        <taxon>Ascomycota</taxon>
        <taxon>Pezizomycotina</taxon>
        <taxon>Sordariomycetes</taxon>
        <taxon>Sordariomycetidae</taxon>
        <taxon>Sordariales</taxon>
        <taxon>Chaetomiaceae</taxon>
        <taxon>Trichocladium</taxon>
    </lineage>
</organism>
<reference evidence="2" key="2">
    <citation type="submission" date="2023-05" db="EMBL/GenBank/DDBJ databases">
        <authorList>
            <consortium name="Lawrence Berkeley National Laboratory"/>
            <person name="Steindorff A."/>
            <person name="Hensen N."/>
            <person name="Bonometti L."/>
            <person name="Westerberg I."/>
            <person name="Brannstrom I.O."/>
            <person name="Guillou S."/>
            <person name="Cros-Aarteil S."/>
            <person name="Calhoun S."/>
            <person name="Haridas S."/>
            <person name="Kuo A."/>
            <person name="Mondo S."/>
            <person name="Pangilinan J."/>
            <person name="Riley R."/>
            <person name="Labutti K."/>
            <person name="Andreopoulos B."/>
            <person name="Lipzen A."/>
            <person name="Chen C."/>
            <person name="Yanf M."/>
            <person name="Daum C."/>
            <person name="Ng V."/>
            <person name="Clum A."/>
            <person name="Ohm R."/>
            <person name="Martin F."/>
            <person name="Silar P."/>
            <person name="Natvig D."/>
            <person name="Lalanne C."/>
            <person name="Gautier V."/>
            <person name="Ament-Velasquez S.L."/>
            <person name="Kruys A."/>
            <person name="Hutchinson M.I."/>
            <person name="Powell A.J."/>
            <person name="Barry K."/>
            <person name="Miller A.N."/>
            <person name="Grigoriev I.V."/>
            <person name="Debuchy R."/>
            <person name="Gladieux P."/>
            <person name="Thoren M.H."/>
            <person name="Johannesson H."/>
        </authorList>
    </citation>
    <scope>NUCLEOTIDE SEQUENCE</scope>
    <source>
        <strain evidence="2">CBS 123565</strain>
    </source>
</reference>
<feature type="compositionally biased region" description="Basic and acidic residues" evidence="1">
    <location>
        <begin position="1"/>
        <end position="11"/>
    </location>
</feature>
<proteinExistence type="predicted"/>
<feature type="compositionally biased region" description="Low complexity" evidence="1">
    <location>
        <begin position="106"/>
        <end position="117"/>
    </location>
</feature>
<sequence length="125" mass="13567">MPPRPIKEIGRKTRSKITHFVSPPRRHIHHPAIKTCIHPSIPLPAPQPCASFLIPAPSPLPLGRPPSSSSYRRPELQSCRARARLGAGSVREPGANTTHPPPPLQTSCRSSGRTSSRNVYPPSPS</sequence>
<feature type="region of interest" description="Disordered" evidence="1">
    <location>
        <begin position="55"/>
        <end position="125"/>
    </location>
</feature>